<dbReference type="GO" id="GO:0046872">
    <property type="term" value="F:metal ion binding"/>
    <property type="evidence" value="ECO:0007669"/>
    <property type="project" value="UniProtKB-KW"/>
</dbReference>
<dbReference type="SUPFAM" id="SSF51197">
    <property type="entry name" value="Clavaminate synthase-like"/>
    <property type="match status" value="1"/>
</dbReference>
<dbReference type="Pfam" id="PF05721">
    <property type="entry name" value="PhyH"/>
    <property type="match status" value="1"/>
</dbReference>
<protein>
    <recommendedName>
        <fullName evidence="4">Fe2OG dioxygenase domain-containing protein</fullName>
    </recommendedName>
</protein>
<accession>A0A381U4I0</accession>
<dbReference type="Gene3D" id="2.60.120.620">
    <property type="entry name" value="q2cbj1_9rhob like domain"/>
    <property type="match status" value="1"/>
</dbReference>
<dbReference type="AlphaFoldDB" id="A0A381U4I0"/>
<dbReference type="EMBL" id="UINC01005647">
    <property type="protein sequence ID" value="SVA22651.1"/>
    <property type="molecule type" value="Genomic_DNA"/>
</dbReference>
<proteinExistence type="predicted"/>
<keyword evidence="2" id="KW-0408">Iron</keyword>
<dbReference type="InterPro" id="IPR008775">
    <property type="entry name" value="Phytyl_CoA_dOase-like"/>
</dbReference>
<gene>
    <name evidence="3" type="ORF">METZ01_LOCUS75505</name>
</gene>
<evidence type="ECO:0000256" key="2">
    <source>
        <dbReference type="ARBA" id="ARBA00023004"/>
    </source>
</evidence>
<dbReference type="PANTHER" id="PTHR20883:SF15">
    <property type="entry name" value="PHYTANOYL-COA DIOXYGENASE DOMAIN-CONTAINING PROTEIN 1"/>
    <property type="match status" value="1"/>
</dbReference>
<keyword evidence="1" id="KW-0479">Metal-binding</keyword>
<name>A0A381U4I0_9ZZZZ</name>
<dbReference type="PANTHER" id="PTHR20883">
    <property type="entry name" value="PHYTANOYL-COA DIOXYGENASE DOMAIN CONTAINING 1"/>
    <property type="match status" value="1"/>
</dbReference>
<sequence>MLLFFLSKIKETMLLTQKQIELFEEDGYLILEDFVSREACESLRDRAAEIVEDFDPAESVSIFTTNEQTRHSDKYFLESGDKIRCFFEEESFGENGKLLQAKKLSINKIGHAMHDLDPVFEKFSRTPELAEIANDVGFEDPRILQSMFIFKQPKIGGEVSCHQDSTFLYTEPLSVKGFWFALEDSTKENGCLWAIPGGHKSPLKSRFFRNESGDGTAMEVFDDSAWETSKLVPLEAKTGTMVVLHGLLPHMSYANRSARTRNAYTLHLIEGTANYPEWNWLQRSPEMPLRGF</sequence>
<evidence type="ECO:0000256" key="1">
    <source>
        <dbReference type="ARBA" id="ARBA00022723"/>
    </source>
</evidence>
<reference evidence="3" key="1">
    <citation type="submission" date="2018-05" db="EMBL/GenBank/DDBJ databases">
        <authorList>
            <person name="Lanie J.A."/>
            <person name="Ng W.-L."/>
            <person name="Kazmierczak K.M."/>
            <person name="Andrzejewski T.M."/>
            <person name="Davidsen T.M."/>
            <person name="Wayne K.J."/>
            <person name="Tettelin H."/>
            <person name="Glass J.I."/>
            <person name="Rusch D."/>
            <person name="Podicherti R."/>
            <person name="Tsui H.-C.T."/>
            <person name="Winkler M.E."/>
        </authorList>
    </citation>
    <scope>NUCLEOTIDE SEQUENCE</scope>
</reference>
<organism evidence="3">
    <name type="scientific">marine metagenome</name>
    <dbReference type="NCBI Taxonomy" id="408172"/>
    <lineage>
        <taxon>unclassified sequences</taxon>
        <taxon>metagenomes</taxon>
        <taxon>ecological metagenomes</taxon>
    </lineage>
</organism>
<evidence type="ECO:0008006" key="4">
    <source>
        <dbReference type="Google" id="ProtNLM"/>
    </source>
</evidence>
<evidence type="ECO:0000313" key="3">
    <source>
        <dbReference type="EMBL" id="SVA22651.1"/>
    </source>
</evidence>